<feature type="domain" description="Reverse transcriptase zinc-binding" evidence="1">
    <location>
        <begin position="21"/>
        <end position="96"/>
    </location>
</feature>
<evidence type="ECO:0000313" key="3">
    <source>
        <dbReference type="Proteomes" id="UP000636709"/>
    </source>
</evidence>
<sequence>MEDLRLCPFATPDGKLHTAPLYRLLLAAQGPSTPIAKFVWKNHAFFASLLVQGRIQTRDNLLKKHIVDSACCEVCGRAPETATHIMFECPFAAAFWHSLGFDVHGATTAALDRIHRPGHVPTQSFETLVLLCCWQLWKRRNGIIFRGEDMTQRQVLIACKTDADLWRHRIRSKDRVVCDRWCTLFSMAM</sequence>
<proteinExistence type="predicted"/>
<dbReference type="Proteomes" id="UP000636709">
    <property type="component" value="Unassembled WGS sequence"/>
</dbReference>
<dbReference type="PANTHER" id="PTHR33116:SF78">
    <property type="entry name" value="OS12G0587133 PROTEIN"/>
    <property type="match status" value="1"/>
</dbReference>
<dbReference type="OrthoDB" id="691688at2759"/>
<organism evidence="2 3">
    <name type="scientific">Digitaria exilis</name>
    <dbReference type="NCBI Taxonomy" id="1010633"/>
    <lineage>
        <taxon>Eukaryota</taxon>
        <taxon>Viridiplantae</taxon>
        <taxon>Streptophyta</taxon>
        <taxon>Embryophyta</taxon>
        <taxon>Tracheophyta</taxon>
        <taxon>Spermatophyta</taxon>
        <taxon>Magnoliopsida</taxon>
        <taxon>Liliopsida</taxon>
        <taxon>Poales</taxon>
        <taxon>Poaceae</taxon>
        <taxon>PACMAD clade</taxon>
        <taxon>Panicoideae</taxon>
        <taxon>Panicodae</taxon>
        <taxon>Paniceae</taxon>
        <taxon>Anthephorinae</taxon>
        <taxon>Digitaria</taxon>
    </lineage>
</organism>
<dbReference type="EMBL" id="JACEFO010001390">
    <property type="protein sequence ID" value="KAF8737564.1"/>
    <property type="molecule type" value="Genomic_DNA"/>
</dbReference>
<dbReference type="PANTHER" id="PTHR33116">
    <property type="entry name" value="REVERSE TRANSCRIPTASE ZINC-BINDING DOMAIN-CONTAINING PROTEIN-RELATED-RELATED"/>
    <property type="match status" value="1"/>
</dbReference>
<evidence type="ECO:0000313" key="2">
    <source>
        <dbReference type="EMBL" id="KAF8737564.1"/>
    </source>
</evidence>
<comment type="caution">
    <text evidence="2">The sequence shown here is derived from an EMBL/GenBank/DDBJ whole genome shotgun (WGS) entry which is preliminary data.</text>
</comment>
<evidence type="ECO:0000259" key="1">
    <source>
        <dbReference type="Pfam" id="PF13966"/>
    </source>
</evidence>
<reference evidence="2" key="1">
    <citation type="submission" date="2020-07" db="EMBL/GenBank/DDBJ databases">
        <title>Genome sequence and genetic diversity analysis of an under-domesticated orphan crop, white fonio (Digitaria exilis).</title>
        <authorList>
            <person name="Bennetzen J.L."/>
            <person name="Chen S."/>
            <person name="Ma X."/>
            <person name="Wang X."/>
            <person name="Yssel A.E.J."/>
            <person name="Chaluvadi S.R."/>
            <person name="Johnson M."/>
            <person name="Gangashetty P."/>
            <person name="Hamidou F."/>
            <person name="Sanogo M.D."/>
            <person name="Zwaenepoel A."/>
            <person name="Wallace J."/>
            <person name="Van De Peer Y."/>
            <person name="Van Deynze A."/>
        </authorList>
    </citation>
    <scope>NUCLEOTIDE SEQUENCE</scope>
    <source>
        <tissue evidence="2">Leaves</tissue>
    </source>
</reference>
<dbReference type="Pfam" id="PF13966">
    <property type="entry name" value="zf-RVT"/>
    <property type="match status" value="1"/>
</dbReference>
<name>A0A835FC26_9POAL</name>
<dbReference type="AlphaFoldDB" id="A0A835FC26"/>
<gene>
    <name evidence="2" type="ORF">HU200_014111</name>
</gene>
<protein>
    <recommendedName>
        <fullName evidence="1">Reverse transcriptase zinc-binding domain-containing protein</fullName>
    </recommendedName>
</protein>
<keyword evidence="3" id="KW-1185">Reference proteome</keyword>
<dbReference type="InterPro" id="IPR026960">
    <property type="entry name" value="RVT-Znf"/>
</dbReference>
<accession>A0A835FC26</accession>